<evidence type="ECO:0000313" key="1">
    <source>
        <dbReference type="EMBL" id="CAF27867.1"/>
    </source>
</evidence>
<dbReference type="EnsemblBacteria" id="CAF27867">
    <property type="protein sequence ID" value="CAF27867"/>
    <property type="gene ID" value="BH10800"/>
</dbReference>
<gene>
    <name evidence="1" type="ordered locus">BH10800</name>
</gene>
<dbReference type="EMBL" id="BX897699">
    <property type="protein sequence ID" value="CAF27867.1"/>
    <property type="molecule type" value="Genomic_DNA"/>
</dbReference>
<dbReference type="AlphaFoldDB" id="A0A0R4J965"/>
<proteinExistence type="predicted"/>
<dbReference type="OrthoDB" id="8279992at2"/>
<dbReference type="PaxDb" id="283166-BH10800"/>
<dbReference type="RefSeq" id="WP_011180932.1">
    <property type="nucleotide sequence ID" value="NC_005956.1"/>
</dbReference>
<organism evidence="1 2">
    <name type="scientific">Bartonella henselae (strain ATCC 49882 / DSM 28221 / CCUG 30454 / Houston 1)</name>
    <name type="common">Rochalimaea henselae</name>
    <dbReference type="NCBI Taxonomy" id="283166"/>
    <lineage>
        <taxon>Bacteria</taxon>
        <taxon>Pseudomonadati</taxon>
        <taxon>Pseudomonadota</taxon>
        <taxon>Alphaproteobacteria</taxon>
        <taxon>Hyphomicrobiales</taxon>
        <taxon>Bartonellaceae</taxon>
        <taxon>Bartonella</taxon>
    </lineage>
</organism>
<name>A0A0R4J965_BARHE</name>
<evidence type="ECO:0000313" key="2">
    <source>
        <dbReference type="Proteomes" id="UP000000421"/>
    </source>
</evidence>
<sequence length="90" mass="10154">MLKYLHVFVAVTLLDIFIMTTFAATVKNTDLKIQSFILVEGNNLSNITLNPHQTATVCMKGCFITFPNKDRFAVRAEDNIEISEGRAIFK</sequence>
<accession>A0A0R4J965</accession>
<dbReference type="eggNOG" id="ENOG5033D6K">
    <property type="taxonomic scope" value="Bacteria"/>
</dbReference>
<keyword evidence="2" id="KW-1185">Reference proteome</keyword>
<dbReference type="KEGG" id="bhe:BH10800"/>
<reference evidence="1 2" key="1">
    <citation type="journal article" date="2004" name="Proc. Natl. Acad. Sci. U.S.A.">
        <title>The louse-borne human pathogen Bartonella quintana is a genomic derivative of the zoonotic agent Bartonella henselae.</title>
        <authorList>
            <person name="Alsmark U.C.M."/>
            <person name="Frank A.C."/>
            <person name="Karlberg E.O."/>
            <person name="Legault B.-A."/>
            <person name="Ardell D.H."/>
            <person name="Canbaeck B."/>
            <person name="Eriksson A.-S."/>
            <person name="Naeslund A.K."/>
            <person name="Handley S.A."/>
            <person name="Huvet M."/>
            <person name="La Scola B."/>
            <person name="Holmberg M."/>
            <person name="Andersson S.G.E."/>
        </authorList>
    </citation>
    <scope>NUCLEOTIDE SEQUENCE [LARGE SCALE GENOMIC DNA]</scope>
    <source>
        <strain evidence="2">ATCC 49882 / DSM 28221 / CCUG 30454 / Houston 1</strain>
    </source>
</reference>
<protein>
    <submittedName>
        <fullName evidence="1">Uncharacterized protein</fullName>
    </submittedName>
</protein>
<dbReference type="GeneID" id="92985697"/>
<dbReference type="Proteomes" id="UP000000421">
    <property type="component" value="Chromosome"/>
</dbReference>